<dbReference type="EMBL" id="QJJG01000005">
    <property type="protein sequence ID" value="PXW46584.1"/>
    <property type="molecule type" value="Genomic_DNA"/>
</dbReference>
<sequence>MKKIVLALAVIGLTGCARPYGPAEKILNQEVVKPNSDHPQTKVTITRNKQFIASASGGTCKFLISIDGKDVALLRQNQFVSAYLNNGPHKLKVSNECTTLSMGMRKTLDIVADGTPQEYVTEQGAWGQYRMWQTK</sequence>
<dbReference type="PROSITE" id="PS51257">
    <property type="entry name" value="PROKAR_LIPOPROTEIN"/>
    <property type="match status" value="1"/>
</dbReference>
<dbReference type="AlphaFoldDB" id="A0A318FSA3"/>
<accession>A0A318FSA3</accession>
<protein>
    <recommendedName>
        <fullName evidence="3">Lipoprotein</fullName>
    </recommendedName>
</protein>
<dbReference type="RefSeq" id="WP_110273622.1">
    <property type="nucleotide sequence ID" value="NZ_QJJG01000005.1"/>
</dbReference>
<proteinExistence type="predicted"/>
<name>A0A318FSA3_KLEOX</name>
<reference evidence="1 2" key="1">
    <citation type="submission" date="2018-05" db="EMBL/GenBank/DDBJ databases">
        <title>Freshwater and sediment microbial communities from various areas in North America, analyzing microbe dynamics in response to fracking.</title>
        <authorList>
            <person name="Lamendella R."/>
        </authorList>
    </citation>
    <scope>NUCLEOTIDE SEQUENCE [LARGE SCALE GENOMIC DNA]</scope>
    <source>
        <strain evidence="1 2">67</strain>
    </source>
</reference>
<gene>
    <name evidence="1" type="ORF">DET57_105261</name>
</gene>
<organism evidence="1 2">
    <name type="scientific">Klebsiella oxytoca</name>
    <dbReference type="NCBI Taxonomy" id="571"/>
    <lineage>
        <taxon>Bacteria</taxon>
        <taxon>Pseudomonadati</taxon>
        <taxon>Pseudomonadota</taxon>
        <taxon>Gammaproteobacteria</taxon>
        <taxon>Enterobacterales</taxon>
        <taxon>Enterobacteriaceae</taxon>
        <taxon>Klebsiella/Raoultella group</taxon>
        <taxon>Klebsiella</taxon>
    </lineage>
</organism>
<evidence type="ECO:0000313" key="2">
    <source>
        <dbReference type="Proteomes" id="UP000247485"/>
    </source>
</evidence>
<dbReference type="Proteomes" id="UP000247485">
    <property type="component" value="Unassembled WGS sequence"/>
</dbReference>
<comment type="caution">
    <text evidence="1">The sequence shown here is derived from an EMBL/GenBank/DDBJ whole genome shotgun (WGS) entry which is preliminary data.</text>
</comment>
<evidence type="ECO:0000313" key="1">
    <source>
        <dbReference type="EMBL" id="PXW46584.1"/>
    </source>
</evidence>
<evidence type="ECO:0008006" key="3">
    <source>
        <dbReference type="Google" id="ProtNLM"/>
    </source>
</evidence>